<protein>
    <submittedName>
        <fullName evidence="14">TMEM175 family protein</fullName>
    </submittedName>
</protein>
<evidence type="ECO:0000256" key="9">
    <source>
        <dbReference type="ARBA" id="ARBA00023065"/>
    </source>
</evidence>
<name>A0ABW3MDI9_9PSEU</name>
<evidence type="ECO:0000256" key="6">
    <source>
        <dbReference type="ARBA" id="ARBA00022826"/>
    </source>
</evidence>
<dbReference type="Pfam" id="PF06736">
    <property type="entry name" value="TMEM175"/>
    <property type="match status" value="1"/>
</dbReference>
<feature type="non-terminal residue" evidence="14">
    <location>
        <position position="136"/>
    </location>
</feature>
<comment type="caution">
    <text evidence="14">The sequence shown here is derived from an EMBL/GenBank/DDBJ whole genome shotgun (WGS) entry which is preliminary data.</text>
</comment>
<keyword evidence="7" id="KW-0630">Potassium</keyword>
<evidence type="ECO:0000256" key="8">
    <source>
        <dbReference type="ARBA" id="ARBA00022989"/>
    </source>
</evidence>
<evidence type="ECO:0000313" key="14">
    <source>
        <dbReference type="EMBL" id="MFD1047764.1"/>
    </source>
</evidence>
<evidence type="ECO:0000256" key="5">
    <source>
        <dbReference type="ARBA" id="ARBA00022692"/>
    </source>
</evidence>
<evidence type="ECO:0000256" key="13">
    <source>
        <dbReference type="SAM" id="Phobius"/>
    </source>
</evidence>
<evidence type="ECO:0000256" key="11">
    <source>
        <dbReference type="ARBA" id="ARBA00023303"/>
    </source>
</evidence>
<comment type="subcellular location">
    <subcellularLocation>
        <location evidence="1">Membrane</location>
        <topology evidence="1">Multi-pass membrane protein</topology>
    </subcellularLocation>
</comment>
<comment type="similarity">
    <text evidence="2">Belongs to the TMEM175 family.</text>
</comment>
<evidence type="ECO:0000256" key="1">
    <source>
        <dbReference type="ARBA" id="ARBA00004141"/>
    </source>
</evidence>
<keyword evidence="3" id="KW-0813">Transport</keyword>
<evidence type="ECO:0000313" key="15">
    <source>
        <dbReference type="Proteomes" id="UP001597045"/>
    </source>
</evidence>
<feature type="transmembrane region" description="Helical" evidence="13">
    <location>
        <begin position="21"/>
        <end position="38"/>
    </location>
</feature>
<feature type="transmembrane region" description="Helical" evidence="13">
    <location>
        <begin position="89"/>
        <end position="111"/>
    </location>
</feature>
<organism evidence="14 15">
    <name type="scientific">Kibdelosporangium lantanae</name>
    <dbReference type="NCBI Taxonomy" id="1497396"/>
    <lineage>
        <taxon>Bacteria</taxon>
        <taxon>Bacillati</taxon>
        <taxon>Actinomycetota</taxon>
        <taxon>Actinomycetes</taxon>
        <taxon>Pseudonocardiales</taxon>
        <taxon>Pseudonocardiaceae</taxon>
        <taxon>Kibdelosporangium</taxon>
    </lineage>
</organism>
<keyword evidence="11" id="KW-0407">Ion channel</keyword>
<dbReference type="InterPro" id="IPR010617">
    <property type="entry name" value="TMEM175-like"/>
</dbReference>
<sequence>MTQTTDAGAPPRETVPGLERLVFFSDAVIAIAMTLLALDLPLPEGETDEDLWGSFVNLLPRQYLTFVLSFLVVAMFWRSHHRFFQHVTGLAPGVIRMNTVFLFTIVVLPFATRVLGERGASSFGTVFYAVTVAAVG</sequence>
<comment type="catalytic activity">
    <reaction evidence="12">
        <text>K(+)(in) = K(+)(out)</text>
        <dbReference type="Rhea" id="RHEA:29463"/>
        <dbReference type="ChEBI" id="CHEBI:29103"/>
    </reaction>
</comment>
<evidence type="ECO:0000256" key="10">
    <source>
        <dbReference type="ARBA" id="ARBA00023136"/>
    </source>
</evidence>
<dbReference type="EMBL" id="JBHTIS010001238">
    <property type="protein sequence ID" value="MFD1047764.1"/>
    <property type="molecule type" value="Genomic_DNA"/>
</dbReference>
<keyword evidence="15" id="KW-1185">Reference proteome</keyword>
<evidence type="ECO:0000256" key="7">
    <source>
        <dbReference type="ARBA" id="ARBA00022958"/>
    </source>
</evidence>
<keyword evidence="9" id="KW-0406">Ion transport</keyword>
<reference evidence="15" key="1">
    <citation type="journal article" date="2019" name="Int. J. Syst. Evol. Microbiol.">
        <title>The Global Catalogue of Microorganisms (GCM) 10K type strain sequencing project: providing services to taxonomists for standard genome sequencing and annotation.</title>
        <authorList>
            <consortium name="The Broad Institute Genomics Platform"/>
            <consortium name="The Broad Institute Genome Sequencing Center for Infectious Disease"/>
            <person name="Wu L."/>
            <person name="Ma J."/>
        </authorList>
    </citation>
    <scope>NUCLEOTIDE SEQUENCE [LARGE SCALE GENOMIC DNA]</scope>
    <source>
        <strain evidence="15">JCM 31486</strain>
    </source>
</reference>
<evidence type="ECO:0000256" key="2">
    <source>
        <dbReference type="ARBA" id="ARBA00006920"/>
    </source>
</evidence>
<dbReference type="PANTHER" id="PTHR31462">
    <property type="entry name" value="ENDOSOMAL/LYSOSOMAL POTASSIUM CHANNEL TMEM175"/>
    <property type="match status" value="1"/>
</dbReference>
<keyword evidence="10 13" id="KW-0472">Membrane</keyword>
<keyword evidence="5 13" id="KW-0812">Transmembrane</keyword>
<keyword evidence="4" id="KW-0633">Potassium transport</keyword>
<evidence type="ECO:0000256" key="3">
    <source>
        <dbReference type="ARBA" id="ARBA00022448"/>
    </source>
</evidence>
<evidence type="ECO:0000256" key="4">
    <source>
        <dbReference type="ARBA" id="ARBA00022538"/>
    </source>
</evidence>
<keyword evidence="8 13" id="KW-1133">Transmembrane helix</keyword>
<dbReference type="Proteomes" id="UP001597045">
    <property type="component" value="Unassembled WGS sequence"/>
</dbReference>
<proteinExistence type="inferred from homology"/>
<feature type="transmembrane region" description="Helical" evidence="13">
    <location>
        <begin position="58"/>
        <end position="77"/>
    </location>
</feature>
<evidence type="ECO:0000256" key="12">
    <source>
        <dbReference type="ARBA" id="ARBA00034430"/>
    </source>
</evidence>
<gene>
    <name evidence="14" type="ORF">ACFQ1S_20595</name>
</gene>
<accession>A0ABW3MDI9</accession>
<dbReference type="PANTHER" id="PTHR31462:SF5">
    <property type="entry name" value="ENDOSOMAL_LYSOSOMAL PROTON CHANNEL TMEM175"/>
    <property type="match status" value="1"/>
</dbReference>
<keyword evidence="6" id="KW-0631">Potassium channel</keyword>